<proteinExistence type="predicted"/>
<dbReference type="EMBL" id="MN739904">
    <property type="protein sequence ID" value="QHT76854.1"/>
    <property type="molecule type" value="Genomic_DNA"/>
</dbReference>
<evidence type="ECO:0000313" key="2">
    <source>
        <dbReference type="EMBL" id="QHT76854.1"/>
    </source>
</evidence>
<feature type="coiled-coil region" evidence="1">
    <location>
        <begin position="176"/>
        <end position="238"/>
    </location>
</feature>
<protein>
    <submittedName>
        <fullName evidence="2">Uncharacterized protein</fullName>
    </submittedName>
</protein>
<dbReference type="AlphaFoldDB" id="A0A6C0H8Q3"/>
<name>A0A6C0H8Q3_9ZZZZ</name>
<keyword evidence="1" id="KW-0175">Coiled coil</keyword>
<accession>A0A6C0H8Q3</accession>
<sequence>MTNTIEKYNNELIREQRNINIIDYINEVNKLFHKIDTSFINEFIDLISRNECCIHHNLLEKYEVISLSSSTFDIKRILDQNELIIEKDYILRNSNQFNSKEGKGKKNEYYLHPYAFKLCLIRSLKTPKYAKYYLLLEECIKYFNDYQNKINEVYIISYKNRIGEYLNTITEQNYKINSLKQKIDIIIDNNKKLEQSNRELIELTKKNNIKLDETHNMLEETNEELELTNIKLETTDKTLNIIANKLNSAVIDRVVQPIKFL</sequence>
<evidence type="ECO:0000256" key="1">
    <source>
        <dbReference type="SAM" id="Coils"/>
    </source>
</evidence>
<organism evidence="2">
    <name type="scientific">viral metagenome</name>
    <dbReference type="NCBI Taxonomy" id="1070528"/>
    <lineage>
        <taxon>unclassified sequences</taxon>
        <taxon>metagenomes</taxon>
        <taxon>organismal metagenomes</taxon>
    </lineage>
</organism>
<reference evidence="2" key="1">
    <citation type="journal article" date="2020" name="Nature">
        <title>Giant virus diversity and host interactions through global metagenomics.</title>
        <authorList>
            <person name="Schulz F."/>
            <person name="Roux S."/>
            <person name="Paez-Espino D."/>
            <person name="Jungbluth S."/>
            <person name="Walsh D.A."/>
            <person name="Denef V.J."/>
            <person name="McMahon K.D."/>
            <person name="Konstantinidis K.T."/>
            <person name="Eloe-Fadrosh E.A."/>
            <person name="Kyrpides N.C."/>
            <person name="Woyke T."/>
        </authorList>
    </citation>
    <scope>NUCLEOTIDE SEQUENCE</scope>
    <source>
        <strain evidence="2">GVMAG-M-3300023179-82</strain>
    </source>
</reference>